<evidence type="ECO:0000313" key="1">
    <source>
        <dbReference type="EMBL" id="QBK87256.1"/>
    </source>
</evidence>
<accession>A0A481YXP0</accession>
<name>A0A481YXP0_9VIRU</name>
<sequence>MVLTWNKFQKLHSRIGMSKKDMRILYKKYKQNKYSPPLCDLRTKKACKEDPEYCIWSDKDGNCYLD</sequence>
<organism evidence="1">
    <name type="scientific">Marseillevirus LCMAC201</name>
    <dbReference type="NCBI Taxonomy" id="2506605"/>
    <lineage>
        <taxon>Viruses</taxon>
        <taxon>Varidnaviria</taxon>
        <taxon>Bamfordvirae</taxon>
        <taxon>Nucleocytoviricota</taxon>
        <taxon>Megaviricetes</taxon>
        <taxon>Pimascovirales</taxon>
        <taxon>Pimascovirales incertae sedis</taxon>
        <taxon>Marseilleviridae</taxon>
    </lineage>
</organism>
<reference evidence="1" key="1">
    <citation type="journal article" date="2019" name="MBio">
        <title>Virus Genomes from Deep Sea Sediments Expand the Ocean Megavirome and Support Independent Origins of Viral Gigantism.</title>
        <authorList>
            <person name="Backstrom D."/>
            <person name="Yutin N."/>
            <person name="Jorgensen S.L."/>
            <person name="Dharamshi J."/>
            <person name="Homa F."/>
            <person name="Zaremba-Niedwiedzka K."/>
            <person name="Spang A."/>
            <person name="Wolf Y.I."/>
            <person name="Koonin E.V."/>
            <person name="Ettema T.J."/>
        </authorList>
    </citation>
    <scope>NUCLEOTIDE SEQUENCE</scope>
</reference>
<proteinExistence type="predicted"/>
<dbReference type="EMBL" id="MK500346">
    <property type="protein sequence ID" value="QBK87256.1"/>
    <property type="molecule type" value="Genomic_DNA"/>
</dbReference>
<protein>
    <submittedName>
        <fullName evidence="1">Uncharacterized protein</fullName>
    </submittedName>
</protein>
<gene>
    <name evidence="1" type="ORF">LCMAC201_01580</name>
</gene>